<dbReference type="CDD" id="cd09992">
    <property type="entry name" value="HDAC_classII"/>
    <property type="match status" value="1"/>
</dbReference>
<evidence type="ECO:0000313" key="3">
    <source>
        <dbReference type="EMBL" id="QDT33020.1"/>
    </source>
</evidence>
<dbReference type="InterPro" id="IPR023696">
    <property type="entry name" value="Ureohydrolase_dom_sf"/>
</dbReference>
<accession>A0A517QMZ6</accession>
<dbReference type="PANTHER" id="PTHR10625:SF10">
    <property type="entry name" value="HISTONE DEACETYLASE HDAC1"/>
    <property type="match status" value="1"/>
</dbReference>
<dbReference type="InterPro" id="IPR037138">
    <property type="entry name" value="His_deacetylse_dom_sf"/>
</dbReference>
<keyword evidence="3" id="KW-0378">Hydrolase</keyword>
<dbReference type="Pfam" id="PF00850">
    <property type="entry name" value="Hist_deacetyl"/>
    <property type="match status" value="1"/>
</dbReference>
<dbReference type="InterPro" id="IPR000286">
    <property type="entry name" value="HDACs"/>
</dbReference>
<dbReference type="KEGG" id="tpol:Mal48_22720"/>
<reference evidence="3 4" key="1">
    <citation type="submission" date="2019-02" db="EMBL/GenBank/DDBJ databases">
        <title>Deep-cultivation of Planctomycetes and their phenomic and genomic characterization uncovers novel biology.</title>
        <authorList>
            <person name="Wiegand S."/>
            <person name="Jogler M."/>
            <person name="Boedeker C."/>
            <person name="Pinto D."/>
            <person name="Vollmers J."/>
            <person name="Rivas-Marin E."/>
            <person name="Kohn T."/>
            <person name="Peeters S.H."/>
            <person name="Heuer A."/>
            <person name="Rast P."/>
            <person name="Oberbeckmann S."/>
            <person name="Bunk B."/>
            <person name="Jeske O."/>
            <person name="Meyerdierks A."/>
            <person name="Storesund J.E."/>
            <person name="Kallscheuer N."/>
            <person name="Luecker S."/>
            <person name="Lage O.M."/>
            <person name="Pohl T."/>
            <person name="Merkel B.J."/>
            <person name="Hornburger P."/>
            <person name="Mueller R.-W."/>
            <person name="Bruemmer F."/>
            <person name="Labrenz M."/>
            <person name="Spormann A.M."/>
            <person name="Op den Camp H."/>
            <person name="Overmann J."/>
            <person name="Amann R."/>
            <person name="Jetten M.S.M."/>
            <person name="Mascher T."/>
            <person name="Medema M.H."/>
            <person name="Devos D.P."/>
            <person name="Kaster A.-K."/>
            <person name="Ovreas L."/>
            <person name="Rohde M."/>
            <person name="Galperin M.Y."/>
            <person name="Jogler C."/>
        </authorList>
    </citation>
    <scope>NUCLEOTIDE SEQUENCE [LARGE SCALE GENOMIC DNA]</scope>
    <source>
        <strain evidence="3 4">Mal48</strain>
    </source>
</reference>
<sequence length="313" mass="34682">MPSLLYMDDCFLNHGSESHPECPARLRHLSAHLQSTDLIQQFERQQIIPATEEQLQLAHHGGYIHQLKKFAEAGGGWIENDTFVSQQSFETARAAVGTVIEAVDAVMKGVGRQAVCLVRPPGHHALPTMAMGFCLFNNIAIGAIHAREHHLLHRILIVDWDVHHGNGTQHLFYRDHDVYYLSVHRSPLFPGTGTASETGEGDGLGTTFNLPLEFGVSRKEYFERFSTLLDHAASRCRPELVLLSAGFDAHHADPIGSLGLETEDYAPLTKMVQDVANEYCDGRLISVLEGGYNVPVLADCVELHLRTLLDHTP</sequence>
<protein>
    <submittedName>
        <fullName evidence="3">Histone deacetylase-like amidohydrolase</fullName>
        <ecNumber evidence="3">3.5.1.-</ecNumber>
    </submittedName>
</protein>
<dbReference type="RefSeq" id="WP_231739982.1">
    <property type="nucleotide sequence ID" value="NZ_CP036267.1"/>
</dbReference>
<evidence type="ECO:0000256" key="1">
    <source>
        <dbReference type="ARBA" id="ARBA00005947"/>
    </source>
</evidence>
<proteinExistence type="inferred from homology"/>
<comment type="similarity">
    <text evidence="1">Belongs to the histone deacetylase family.</text>
</comment>
<organism evidence="3 4">
    <name type="scientific">Thalassoglobus polymorphus</name>
    <dbReference type="NCBI Taxonomy" id="2527994"/>
    <lineage>
        <taxon>Bacteria</taxon>
        <taxon>Pseudomonadati</taxon>
        <taxon>Planctomycetota</taxon>
        <taxon>Planctomycetia</taxon>
        <taxon>Planctomycetales</taxon>
        <taxon>Planctomycetaceae</taxon>
        <taxon>Thalassoglobus</taxon>
    </lineage>
</organism>
<gene>
    <name evidence="3" type="primary">hdaH_2</name>
    <name evidence="3" type="ORF">Mal48_22720</name>
</gene>
<evidence type="ECO:0000313" key="4">
    <source>
        <dbReference type="Proteomes" id="UP000315724"/>
    </source>
</evidence>
<dbReference type="InterPro" id="IPR023801">
    <property type="entry name" value="His_deacetylse_dom"/>
</dbReference>
<dbReference type="Proteomes" id="UP000315724">
    <property type="component" value="Chromosome"/>
</dbReference>
<dbReference type="EMBL" id="CP036267">
    <property type="protein sequence ID" value="QDT33020.1"/>
    <property type="molecule type" value="Genomic_DNA"/>
</dbReference>
<dbReference type="GO" id="GO:0004407">
    <property type="term" value="F:histone deacetylase activity"/>
    <property type="evidence" value="ECO:0007669"/>
    <property type="project" value="TreeGrafter"/>
</dbReference>
<dbReference type="AlphaFoldDB" id="A0A517QMZ6"/>
<dbReference type="GO" id="GO:0040029">
    <property type="term" value="P:epigenetic regulation of gene expression"/>
    <property type="evidence" value="ECO:0007669"/>
    <property type="project" value="TreeGrafter"/>
</dbReference>
<dbReference type="EC" id="3.5.1.-" evidence="3"/>
<evidence type="ECO:0000259" key="2">
    <source>
        <dbReference type="Pfam" id="PF00850"/>
    </source>
</evidence>
<dbReference type="PRINTS" id="PR01270">
    <property type="entry name" value="HDASUPER"/>
</dbReference>
<dbReference type="SUPFAM" id="SSF52768">
    <property type="entry name" value="Arginase/deacetylase"/>
    <property type="match status" value="1"/>
</dbReference>
<keyword evidence="4" id="KW-1185">Reference proteome</keyword>
<dbReference type="GO" id="GO:0016787">
    <property type="term" value="F:hydrolase activity"/>
    <property type="evidence" value="ECO:0007669"/>
    <property type="project" value="UniProtKB-KW"/>
</dbReference>
<dbReference type="PANTHER" id="PTHR10625">
    <property type="entry name" value="HISTONE DEACETYLASE HDAC1-RELATED"/>
    <property type="match status" value="1"/>
</dbReference>
<name>A0A517QMZ6_9PLAN</name>
<dbReference type="Gene3D" id="3.40.800.20">
    <property type="entry name" value="Histone deacetylase domain"/>
    <property type="match status" value="1"/>
</dbReference>
<feature type="domain" description="Histone deacetylase" evidence="2">
    <location>
        <begin position="19"/>
        <end position="308"/>
    </location>
</feature>